<proteinExistence type="predicted"/>
<feature type="transmembrane region" description="Helical" evidence="1">
    <location>
        <begin position="244"/>
        <end position="268"/>
    </location>
</feature>
<keyword evidence="1" id="KW-1133">Transmembrane helix</keyword>
<name>A0ABX3H5N0_PAEBO</name>
<feature type="domain" description="DUF5808" evidence="2">
    <location>
        <begin position="304"/>
        <end position="326"/>
    </location>
</feature>
<feature type="transmembrane region" description="Helical" evidence="1">
    <location>
        <begin position="168"/>
        <end position="192"/>
    </location>
</feature>
<gene>
    <name evidence="3" type="ORF">BSK56_18575</name>
</gene>
<feature type="transmembrane region" description="Helical" evidence="1">
    <location>
        <begin position="144"/>
        <end position="162"/>
    </location>
</feature>
<feature type="transmembrane region" description="Helical" evidence="1">
    <location>
        <begin position="61"/>
        <end position="78"/>
    </location>
</feature>
<dbReference type="EMBL" id="MPTB01000024">
    <property type="protein sequence ID" value="OMD45676.1"/>
    <property type="molecule type" value="Genomic_DNA"/>
</dbReference>
<reference evidence="3 4" key="1">
    <citation type="submission" date="2016-10" db="EMBL/GenBank/DDBJ databases">
        <title>Paenibacillus species isolates.</title>
        <authorList>
            <person name="Beno S.M."/>
        </authorList>
    </citation>
    <scope>NUCLEOTIDE SEQUENCE [LARGE SCALE GENOMIC DNA]</scope>
    <source>
        <strain evidence="3 4">FSL H7-0744</strain>
    </source>
</reference>
<organism evidence="3 4">
    <name type="scientific">Paenibacillus borealis</name>
    <dbReference type="NCBI Taxonomy" id="160799"/>
    <lineage>
        <taxon>Bacteria</taxon>
        <taxon>Bacillati</taxon>
        <taxon>Bacillota</taxon>
        <taxon>Bacilli</taxon>
        <taxon>Bacillales</taxon>
        <taxon>Paenibacillaceae</taxon>
        <taxon>Paenibacillus</taxon>
    </lineage>
</organism>
<feature type="transmembrane region" description="Helical" evidence="1">
    <location>
        <begin position="220"/>
        <end position="238"/>
    </location>
</feature>
<evidence type="ECO:0000313" key="4">
    <source>
        <dbReference type="Proteomes" id="UP000187412"/>
    </source>
</evidence>
<feature type="transmembrane region" description="Helical" evidence="1">
    <location>
        <begin position="6"/>
        <end position="23"/>
    </location>
</feature>
<sequence>MITVFLMGIALFIFVVTFAMYWSSSKPNGILWFGVSLPAHALHNEELQRLQNLCRTMYKRYGALTLLMLLPMLLVHAYVSLAVIYLFLWAGLMMTLLRIPFVRTHRSFAELKRKNEWFVGEKRIMRMDTRLSNALHSKEAKLSLFWYLVPAFIALLPFGFNVSGDASYIVHAAGGTALGMTLLLFIITASFYRMKPRVYTVNSEINILLNQTARRRWSRLWLGIAWVVSCTAAITAYAETLNEGTAGLIWSLGMFSFSIVPILGVVCVHNSLKKLEAVALAGEQEILYTDDDEYWMNGTTYNNPNDRSIMVPKRIGIGTTINIGTQTGKYIYYGLFVFVAVVIIGTGWISVQAEFSTPVMKIGDSGTVKIQFPMYNYSFALEDVLELKLVDQLPEGGRRTNGIGTDKVAIGNFKLDDFGKSKLYLYKQSPPYIVIRLPDLYVVYNHKEASETRQIFAELQGR</sequence>
<keyword evidence="1" id="KW-0812">Transmembrane</keyword>
<dbReference type="Proteomes" id="UP000187412">
    <property type="component" value="Unassembled WGS sequence"/>
</dbReference>
<keyword evidence="4" id="KW-1185">Reference proteome</keyword>
<keyword evidence="1" id="KW-0472">Membrane</keyword>
<evidence type="ECO:0000313" key="3">
    <source>
        <dbReference type="EMBL" id="OMD45676.1"/>
    </source>
</evidence>
<dbReference type="Pfam" id="PF19124">
    <property type="entry name" value="DUF5808"/>
    <property type="match status" value="1"/>
</dbReference>
<comment type="caution">
    <text evidence="3">The sequence shown here is derived from an EMBL/GenBank/DDBJ whole genome shotgun (WGS) entry which is preliminary data.</text>
</comment>
<accession>A0ABX3H5N0</accession>
<protein>
    <recommendedName>
        <fullName evidence="2">DUF5808 domain-containing protein</fullName>
    </recommendedName>
</protein>
<feature type="transmembrane region" description="Helical" evidence="1">
    <location>
        <begin position="330"/>
        <end position="351"/>
    </location>
</feature>
<evidence type="ECO:0000259" key="2">
    <source>
        <dbReference type="Pfam" id="PF19124"/>
    </source>
</evidence>
<dbReference type="RefSeq" id="WP_076112217.1">
    <property type="nucleotide sequence ID" value="NZ_MPTB01000024.1"/>
</dbReference>
<dbReference type="InterPro" id="IPR043831">
    <property type="entry name" value="DUF5808"/>
</dbReference>
<evidence type="ECO:0000256" key="1">
    <source>
        <dbReference type="SAM" id="Phobius"/>
    </source>
</evidence>